<comment type="caution">
    <text evidence="2">The sequence shown here is derived from an EMBL/GenBank/DDBJ whole genome shotgun (WGS) entry which is preliminary data.</text>
</comment>
<dbReference type="SUPFAM" id="SSF53850">
    <property type="entry name" value="Periplasmic binding protein-like II"/>
    <property type="match status" value="1"/>
</dbReference>
<evidence type="ECO:0000313" key="3">
    <source>
        <dbReference type="Proteomes" id="UP000637002"/>
    </source>
</evidence>
<dbReference type="PANTHER" id="PTHR30024">
    <property type="entry name" value="ALIPHATIC SULFONATES-BINDING PROTEIN-RELATED"/>
    <property type="match status" value="1"/>
</dbReference>
<accession>A0A916X7Z5</accession>
<protein>
    <submittedName>
        <fullName evidence="2">ABC transporter substrate-binding protein</fullName>
    </submittedName>
</protein>
<sequence>MSSADPHQPVRPSSAPAISRRHLLALGVGAGAALPLGAIAALAVPGGRPPLDFPICDSSLKLAAVEGPAQRTALTVAWNPTAICTAAAPVAKEAGFFEKNNLDVSFVSFGSSTEQLLESIATGKADAGLGMALRWLKPLEQGFDVKITAGIHGGCMRLIGSQQAGTTTLQSLKGKVIAVSDQASPDKNFFSIVLAKNGIDPINDVEWRQYPLDLLALAVQKGEAQALTAGDPLAFLWRRDPGLVEIANNLSGEYAHRTCCVIGIRGSLLRSNKPAAAALTRAFLEAGNFVAEKPDEAVKIYAKYGMKGSPEDLAAMLKSHTHHDHPLGADLKGQIADYAKELKTVNVFKPSTDTAKFADRVYADVLS</sequence>
<dbReference type="Gene3D" id="3.40.190.10">
    <property type="entry name" value="Periplasmic binding protein-like II"/>
    <property type="match status" value="2"/>
</dbReference>
<dbReference type="RefSeq" id="WP_188607587.1">
    <property type="nucleotide sequence ID" value="NZ_BMGG01000001.1"/>
</dbReference>
<evidence type="ECO:0000259" key="1">
    <source>
        <dbReference type="Pfam" id="PF09084"/>
    </source>
</evidence>
<dbReference type="EMBL" id="BMGG01000001">
    <property type="protein sequence ID" value="GGC49419.1"/>
    <property type="molecule type" value="Genomic_DNA"/>
</dbReference>
<dbReference type="Pfam" id="PF09084">
    <property type="entry name" value="NMT1"/>
    <property type="match status" value="1"/>
</dbReference>
<dbReference type="Proteomes" id="UP000637002">
    <property type="component" value="Unassembled WGS sequence"/>
</dbReference>
<dbReference type="PROSITE" id="PS51318">
    <property type="entry name" value="TAT"/>
    <property type="match status" value="1"/>
</dbReference>
<dbReference type="InterPro" id="IPR015168">
    <property type="entry name" value="SsuA/THI5"/>
</dbReference>
<dbReference type="AlphaFoldDB" id="A0A916X7Z5"/>
<organism evidence="2 3">
    <name type="scientific">Chelatococcus reniformis</name>
    <dbReference type="NCBI Taxonomy" id="1494448"/>
    <lineage>
        <taxon>Bacteria</taxon>
        <taxon>Pseudomonadati</taxon>
        <taxon>Pseudomonadota</taxon>
        <taxon>Alphaproteobacteria</taxon>
        <taxon>Hyphomicrobiales</taxon>
        <taxon>Chelatococcaceae</taxon>
        <taxon>Chelatococcus</taxon>
    </lineage>
</organism>
<proteinExistence type="predicted"/>
<reference evidence="2" key="2">
    <citation type="submission" date="2020-09" db="EMBL/GenBank/DDBJ databases">
        <authorList>
            <person name="Sun Q."/>
            <person name="Zhou Y."/>
        </authorList>
    </citation>
    <scope>NUCLEOTIDE SEQUENCE</scope>
    <source>
        <strain evidence="2">CGMCC 1.12919</strain>
    </source>
</reference>
<keyword evidence="3" id="KW-1185">Reference proteome</keyword>
<reference evidence="2" key="1">
    <citation type="journal article" date="2014" name="Int. J. Syst. Evol. Microbiol.">
        <title>Complete genome sequence of Corynebacterium casei LMG S-19264T (=DSM 44701T), isolated from a smear-ripened cheese.</title>
        <authorList>
            <consortium name="US DOE Joint Genome Institute (JGI-PGF)"/>
            <person name="Walter F."/>
            <person name="Albersmeier A."/>
            <person name="Kalinowski J."/>
            <person name="Ruckert C."/>
        </authorList>
    </citation>
    <scope>NUCLEOTIDE SEQUENCE</scope>
    <source>
        <strain evidence="2">CGMCC 1.12919</strain>
    </source>
</reference>
<gene>
    <name evidence="2" type="ORF">GCM10010994_05720</name>
</gene>
<dbReference type="InterPro" id="IPR006311">
    <property type="entry name" value="TAT_signal"/>
</dbReference>
<feature type="domain" description="SsuA/THI5-like" evidence="1">
    <location>
        <begin position="90"/>
        <end position="297"/>
    </location>
</feature>
<dbReference type="PANTHER" id="PTHR30024:SF21">
    <property type="entry name" value="ABC TRANSPORTER SUBSTRATE-BINDING PROTEIN"/>
    <property type="match status" value="1"/>
</dbReference>
<evidence type="ECO:0000313" key="2">
    <source>
        <dbReference type="EMBL" id="GGC49419.1"/>
    </source>
</evidence>
<name>A0A916X7Z5_9HYPH</name>